<evidence type="ECO:0000256" key="2">
    <source>
        <dbReference type="ARBA" id="ARBA00021572"/>
    </source>
</evidence>
<dbReference type="EMBL" id="CP000378">
    <property type="protein sequence ID" value="ABF77027.1"/>
    <property type="molecule type" value="Genomic_DNA"/>
</dbReference>
<evidence type="ECO:0000313" key="5">
    <source>
        <dbReference type="EMBL" id="ABF77027.1"/>
    </source>
</evidence>
<dbReference type="Gene3D" id="3.10.180.10">
    <property type="entry name" value="2,3-Dihydroxybiphenyl 1,2-Dioxygenase, domain 1"/>
    <property type="match status" value="1"/>
</dbReference>
<proteinExistence type="inferred from homology"/>
<keyword evidence="5" id="KW-0223">Dioxygenase</keyword>
<evidence type="ECO:0000259" key="4">
    <source>
        <dbReference type="PROSITE" id="PS51819"/>
    </source>
</evidence>
<name>A0A0H2XRB9_BURO1</name>
<sequence length="139" mass="15652">MEWAALVPELICSDLAGSVRFYRDVLGFRIRFERPEDGFAYLELGGVQLMLEQQSPESWLTGAMEPPFGRGINLQIEVDAIGPIHDRIVAAGVALFAAPRTSWYRQDDIEHGQIEMLVQDPDGYLLRLVEILPERPVQG</sequence>
<dbReference type="InterPro" id="IPR004360">
    <property type="entry name" value="Glyas_Fos-R_dOase_dom"/>
</dbReference>
<dbReference type="Pfam" id="PF00903">
    <property type="entry name" value="Glyoxalase"/>
    <property type="match status" value="1"/>
</dbReference>
<evidence type="ECO:0000256" key="3">
    <source>
        <dbReference type="ARBA" id="ARBA00023251"/>
    </source>
</evidence>
<dbReference type="AlphaFoldDB" id="A0A0H2XRB9"/>
<feature type="domain" description="VOC" evidence="4">
    <location>
        <begin position="1"/>
        <end position="131"/>
    </location>
</feature>
<dbReference type="PROSITE" id="PS51819">
    <property type="entry name" value="VOC"/>
    <property type="match status" value="1"/>
</dbReference>
<keyword evidence="3" id="KW-0046">Antibiotic resistance</keyword>
<dbReference type="CDD" id="cd08349">
    <property type="entry name" value="BLMA_like"/>
    <property type="match status" value="1"/>
</dbReference>
<dbReference type="GO" id="GO:0046677">
    <property type="term" value="P:response to antibiotic"/>
    <property type="evidence" value="ECO:0007669"/>
    <property type="project" value="UniProtKB-KW"/>
</dbReference>
<dbReference type="HOGENOM" id="CLU_046006_15_0_4"/>
<keyword evidence="5" id="KW-0560">Oxidoreductase</keyword>
<dbReference type="InterPro" id="IPR000335">
    <property type="entry name" value="Bleomycin-R"/>
</dbReference>
<comment type="similarity">
    <text evidence="1">Belongs to the bleomycin resistance protein family.</text>
</comment>
<dbReference type="InterPro" id="IPR037523">
    <property type="entry name" value="VOC_core"/>
</dbReference>
<dbReference type="SUPFAM" id="SSF54593">
    <property type="entry name" value="Glyoxalase/Bleomycin resistance protein/Dihydroxybiphenyl dioxygenase"/>
    <property type="match status" value="1"/>
</dbReference>
<reference evidence="5" key="1">
    <citation type="submission" date="2006-05" db="EMBL/GenBank/DDBJ databases">
        <title>Complete sequence of chromosome 1 of Burkholderia cenocepacia AU 1054.</title>
        <authorList>
            <consortium name="US DOE Joint Genome Institute"/>
            <person name="Copeland A."/>
            <person name="Lucas S."/>
            <person name="Lapidus A."/>
            <person name="Barry K."/>
            <person name="Detter J.C."/>
            <person name="Glavina del Rio T."/>
            <person name="Hammon N."/>
            <person name="Israni S."/>
            <person name="Dalin E."/>
            <person name="Tice H."/>
            <person name="Pitluck S."/>
            <person name="Chain P."/>
            <person name="Malfatti S."/>
            <person name="Shin M."/>
            <person name="Vergez L."/>
            <person name="Schmutz J."/>
            <person name="Larimer F."/>
            <person name="Land M."/>
            <person name="Hauser L."/>
            <person name="Kyrpides N."/>
            <person name="Lykidis A."/>
            <person name="LiPuma J.J."/>
            <person name="Konstantinidis K."/>
            <person name="Tiedje J.M."/>
            <person name="Richardson P."/>
        </authorList>
    </citation>
    <scope>NUCLEOTIDE SEQUENCE [LARGE SCALE GENOMIC DNA]</scope>
    <source>
        <strain evidence="5">AU 1054</strain>
    </source>
</reference>
<organism evidence="5">
    <name type="scientific">Burkholderia orbicola (strain AU 1054)</name>
    <dbReference type="NCBI Taxonomy" id="331271"/>
    <lineage>
        <taxon>Bacteria</taxon>
        <taxon>Pseudomonadati</taxon>
        <taxon>Pseudomonadota</taxon>
        <taxon>Betaproteobacteria</taxon>
        <taxon>Burkholderiales</taxon>
        <taxon>Burkholderiaceae</taxon>
        <taxon>Burkholderia</taxon>
        <taxon>Burkholderia cepacia complex</taxon>
        <taxon>Burkholderia orbicola</taxon>
    </lineage>
</organism>
<protein>
    <recommendedName>
        <fullName evidence="2">Bleomycin resistance protein</fullName>
    </recommendedName>
</protein>
<gene>
    <name evidence="5" type="ordered locus">Bcen_2126</name>
</gene>
<dbReference type="InterPro" id="IPR029068">
    <property type="entry name" value="Glyas_Bleomycin-R_OHBP_Dase"/>
</dbReference>
<accession>A0A0H2XRB9</accession>
<evidence type="ECO:0000256" key="1">
    <source>
        <dbReference type="ARBA" id="ARBA00011051"/>
    </source>
</evidence>
<dbReference type="GO" id="GO:0051213">
    <property type="term" value="F:dioxygenase activity"/>
    <property type="evidence" value="ECO:0007669"/>
    <property type="project" value="UniProtKB-KW"/>
</dbReference>